<evidence type="ECO:0000313" key="5">
    <source>
        <dbReference type="Proteomes" id="UP000041254"/>
    </source>
</evidence>
<name>A0A0G4EWI3_VITBC</name>
<evidence type="ECO:0000259" key="3">
    <source>
        <dbReference type="Pfam" id="PF02582"/>
    </source>
</evidence>
<dbReference type="PANTHER" id="PTHR16255">
    <property type="entry name" value="REQUIRED FOR MEIOTIC NUCLEAR DIVISION PROTEIN 1 HOMOLOG"/>
    <property type="match status" value="1"/>
</dbReference>
<dbReference type="Pfam" id="PF02582">
    <property type="entry name" value="DUF155"/>
    <property type="match status" value="1"/>
</dbReference>
<evidence type="ECO:0000313" key="4">
    <source>
        <dbReference type="EMBL" id="CEM02408.1"/>
    </source>
</evidence>
<dbReference type="VEuPathDB" id="CryptoDB:Vbra_8367"/>
<dbReference type="GO" id="GO:0005739">
    <property type="term" value="C:mitochondrion"/>
    <property type="evidence" value="ECO:0007669"/>
    <property type="project" value="UniProtKB-ARBA"/>
</dbReference>
<organism evidence="4 5">
    <name type="scientific">Vitrella brassicaformis (strain CCMP3155)</name>
    <dbReference type="NCBI Taxonomy" id="1169540"/>
    <lineage>
        <taxon>Eukaryota</taxon>
        <taxon>Sar</taxon>
        <taxon>Alveolata</taxon>
        <taxon>Colpodellida</taxon>
        <taxon>Vitrellaceae</taxon>
        <taxon>Vitrella</taxon>
    </lineage>
</organism>
<evidence type="ECO:0000256" key="1">
    <source>
        <dbReference type="ARBA" id="ARBA00008306"/>
    </source>
</evidence>
<dbReference type="Proteomes" id="UP000041254">
    <property type="component" value="Unassembled WGS sequence"/>
</dbReference>
<sequence length="505" mass="57041">MVDADHENVDLSAEFNSIGDLSPVQGRESRERSASPPFADATAADGRRRPSRSIMLNTLTTVPHNHVRVEPTKSSSTTGLEPPDREDSEPGMDDAFRGSPSDPLPPMPLPPSLPIPSARERSAPAPASRGKKRAVPHSRWVRQRTWGADASGGSAGGQKGRKGAEQATRRSPRHRIDIIPESTLGLFRRVTAHCRVEKYDLQAIMETPLGLSAEYVDMEESILMMTTSRHTMMRRPTSARQGRLMSADMSATIHFPNGNGQTPFDEDEEDRAYAFVFDNGPVVLWGFDDLAGEHQFLYCLSQFAHGEILVHLQCVEELEYAFVDTLGRSTQVPRSRIRHDRIFLKTHEKDERVAVSVAMAQSVRLSIFEEALEAGLQRVREIPEAMVERGTTKLPDRAVSERMCEVFLRMLDVNVVSGLRGVPDYFWENDTWQGFYTRVYKYFEIEERIGILNSRYDYIGELFTVVREERQHGQMSRLELIIILLLALQVFATIFKDILERNIEG</sequence>
<accession>A0A0G4EWI3</accession>
<evidence type="ECO:0000256" key="2">
    <source>
        <dbReference type="SAM" id="MobiDB-lite"/>
    </source>
</evidence>
<feature type="compositionally biased region" description="Polar residues" evidence="2">
    <location>
        <begin position="54"/>
        <end position="63"/>
    </location>
</feature>
<feature type="region of interest" description="Disordered" evidence="2">
    <location>
        <begin position="1"/>
        <end position="172"/>
    </location>
</feature>
<keyword evidence="5" id="KW-1185">Reference proteome</keyword>
<dbReference type="OrthoDB" id="18302at2759"/>
<dbReference type="EMBL" id="CDMY01000325">
    <property type="protein sequence ID" value="CEM02408.1"/>
    <property type="molecule type" value="Genomic_DNA"/>
</dbReference>
<gene>
    <name evidence="4" type="ORF">Vbra_8367</name>
</gene>
<reference evidence="4 5" key="1">
    <citation type="submission" date="2014-11" db="EMBL/GenBank/DDBJ databases">
        <authorList>
            <person name="Zhu J."/>
            <person name="Qi W."/>
            <person name="Song R."/>
        </authorList>
    </citation>
    <scope>NUCLEOTIDE SEQUENCE [LARGE SCALE GENOMIC DNA]</scope>
</reference>
<dbReference type="InterPro" id="IPR003734">
    <property type="entry name" value="DUF155"/>
</dbReference>
<dbReference type="InterPro" id="IPR051624">
    <property type="entry name" value="RMD1/Sad1-interacting"/>
</dbReference>
<dbReference type="InParanoid" id="A0A0G4EWI3"/>
<feature type="domain" description="DUF155" evidence="3">
    <location>
        <begin position="275"/>
        <end position="453"/>
    </location>
</feature>
<protein>
    <recommendedName>
        <fullName evidence="3">DUF155 domain-containing protein</fullName>
    </recommendedName>
</protein>
<feature type="compositionally biased region" description="Basic and acidic residues" evidence="2">
    <location>
        <begin position="162"/>
        <end position="172"/>
    </location>
</feature>
<comment type="similarity">
    <text evidence="1">Belongs to the RMD1/sif2 family.</text>
</comment>
<dbReference type="PANTHER" id="PTHR16255:SF1">
    <property type="entry name" value="REQUIRED FOR MEIOTIC NUCLEAR DIVISION PROTEIN 1 HOMOLOG"/>
    <property type="match status" value="1"/>
</dbReference>
<dbReference type="AlphaFoldDB" id="A0A0G4EWI3"/>
<feature type="compositionally biased region" description="Basic residues" evidence="2">
    <location>
        <begin position="129"/>
        <end position="142"/>
    </location>
</feature>
<proteinExistence type="inferred from homology"/>
<feature type="compositionally biased region" description="Pro residues" evidence="2">
    <location>
        <begin position="102"/>
        <end position="114"/>
    </location>
</feature>